<proteinExistence type="predicted"/>
<accession>A0A9Q0IH25</accession>
<gene>
    <name evidence="2" type="ORF">NHX12_003276</name>
</gene>
<organism evidence="2 3">
    <name type="scientific">Muraenolepis orangiensis</name>
    <name type="common">Patagonian moray cod</name>
    <dbReference type="NCBI Taxonomy" id="630683"/>
    <lineage>
        <taxon>Eukaryota</taxon>
        <taxon>Metazoa</taxon>
        <taxon>Chordata</taxon>
        <taxon>Craniata</taxon>
        <taxon>Vertebrata</taxon>
        <taxon>Euteleostomi</taxon>
        <taxon>Actinopterygii</taxon>
        <taxon>Neopterygii</taxon>
        <taxon>Teleostei</taxon>
        <taxon>Neoteleostei</taxon>
        <taxon>Acanthomorphata</taxon>
        <taxon>Zeiogadaria</taxon>
        <taxon>Gadariae</taxon>
        <taxon>Gadiformes</taxon>
        <taxon>Muraenolepidoidei</taxon>
        <taxon>Muraenolepididae</taxon>
        <taxon>Muraenolepis</taxon>
    </lineage>
</organism>
<feature type="region of interest" description="Disordered" evidence="1">
    <location>
        <begin position="1"/>
        <end position="39"/>
    </location>
</feature>
<evidence type="ECO:0000256" key="1">
    <source>
        <dbReference type="SAM" id="MobiDB-lite"/>
    </source>
</evidence>
<dbReference type="AlphaFoldDB" id="A0A9Q0IH25"/>
<reference evidence="2" key="1">
    <citation type="submission" date="2022-07" db="EMBL/GenBank/DDBJ databases">
        <title>Chromosome-level genome of Muraenolepis orangiensis.</title>
        <authorList>
            <person name="Kim J."/>
        </authorList>
    </citation>
    <scope>NUCLEOTIDE SEQUENCE</scope>
    <source>
        <strain evidence="2">KU_S4_2022</strain>
        <tissue evidence="2">Muscle</tissue>
    </source>
</reference>
<keyword evidence="3" id="KW-1185">Reference proteome</keyword>
<evidence type="ECO:0000313" key="3">
    <source>
        <dbReference type="Proteomes" id="UP001148018"/>
    </source>
</evidence>
<sequence length="78" mass="8280">MHSPWSTAAADERQTETETLSPGGGKVVTGSTVDKRPNNNSAATIKLHAIKARYYFVSAATKEEPSMLQSKGAEADVS</sequence>
<protein>
    <submittedName>
        <fullName evidence="2">Uncharacterized protein</fullName>
    </submittedName>
</protein>
<evidence type="ECO:0000313" key="2">
    <source>
        <dbReference type="EMBL" id="KAJ3596876.1"/>
    </source>
</evidence>
<dbReference type="Proteomes" id="UP001148018">
    <property type="component" value="Unassembled WGS sequence"/>
</dbReference>
<name>A0A9Q0IH25_9TELE</name>
<dbReference type="EMBL" id="JANIIK010000110">
    <property type="protein sequence ID" value="KAJ3596876.1"/>
    <property type="molecule type" value="Genomic_DNA"/>
</dbReference>
<comment type="caution">
    <text evidence="2">The sequence shown here is derived from an EMBL/GenBank/DDBJ whole genome shotgun (WGS) entry which is preliminary data.</text>
</comment>